<accession>A0AAQ2DCX1</accession>
<name>A0AAQ2DCX1_9PSED</name>
<dbReference type="Proteomes" id="UP000310574">
    <property type="component" value="Unassembled WGS sequence"/>
</dbReference>
<proteinExistence type="predicted"/>
<evidence type="ECO:0000313" key="1">
    <source>
        <dbReference type="EMBL" id="THF32296.1"/>
    </source>
</evidence>
<sequence length="76" mass="8278">MRGSRGWRRFCGSRRRKLEESSACRGAFSSRLAPTFACILTGEMQSTMGASLLAKRPLASFENQASGQNARIPATP</sequence>
<evidence type="ECO:0000313" key="2">
    <source>
        <dbReference type="Proteomes" id="UP000310574"/>
    </source>
</evidence>
<organism evidence="1 2">
    <name type="scientific">Pseudomonas atacamensis</name>
    <dbReference type="NCBI Taxonomy" id="2565368"/>
    <lineage>
        <taxon>Bacteria</taxon>
        <taxon>Pseudomonadati</taxon>
        <taxon>Pseudomonadota</taxon>
        <taxon>Gammaproteobacteria</taxon>
        <taxon>Pseudomonadales</taxon>
        <taxon>Pseudomonadaceae</taxon>
        <taxon>Pseudomonas</taxon>
    </lineage>
</organism>
<protein>
    <submittedName>
        <fullName evidence="1">Uncharacterized protein</fullName>
    </submittedName>
</protein>
<gene>
    <name evidence="1" type="ORF">E5170_11600</name>
</gene>
<comment type="caution">
    <text evidence="1">The sequence shown here is derived from an EMBL/GenBank/DDBJ whole genome shotgun (WGS) entry which is preliminary data.</text>
</comment>
<reference evidence="1 2" key="1">
    <citation type="submission" date="2019-04" db="EMBL/GenBank/DDBJ databases">
        <title>Draft genome sequence of Pseudomonas sp. M7D1 isolated from rhizosphere of plant the flowery desert.</title>
        <authorList>
            <person name="Poblete-Morales M."/>
            <person name="Plaza N."/>
            <person name="Corsini G."/>
            <person name="Silva E."/>
        </authorList>
    </citation>
    <scope>NUCLEOTIDE SEQUENCE [LARGE SCALE GENOMIC DNA]</scope>
    <source>
        <strain evidence="1 2">M7D1</strain>
    </source>
</reference>
<dbReference type="EMBL" id="SSBS01000003">
    <property type="protein sequence ID" value="THF32296.1"/>
    <property type="molecule type" value="Genomic_DNA"/>
</dbReference>
<dbReference type="AlphaFoldDB" id="A0AAQ2DCX1"/>